<dbReference type="Pfam" id="PF12955">
    <property type="entry name" value="Vps3844_C"/>
    <property type="match status" value="1"/>
</dbReference>
<evidence type="ECO:0000256" key="1">
    <source>
        <dbReference type="SAM" id="Phobius"/>
    </source>
</evidence>
<dbReference type="PROSITE" id="PS00022">
    <property type="entry name" value="EGF_1"/>
    <property type="match status" value="1"/>
</dbReference>
<comment type="caution">
    <text evidence="5">The sequence shown here is derived from an EMBL/GenBank/DDBJ whole genome shotgun (WGS) entry which is preliminary data.</text>
</comment>
<dbReference type="PANTHER" id="PTHR36853">
    <property type="entry name" value="EXPRESSED PROTEIN"/>
    <property type="match status" value="1"/>
</dbReference>
<dbReference type="InterPro" id="IPR053065">
    <property type="entry name" value="Archenteron_Induction-Rel"/>
</dbReference>
<protein>
    <recommendedName>
        <fullName evidence="3 4">EGF-like domain-containing protein</fullName>
    </recommendedName>
</protein>
<evidence type="ECO:0000259" key="3">
    <source>
        <dbReference type="PROSITE" id="PS00022"/>
    </source>
</evidence>
<evidence type="ECO:0000313" key="5">
    <source>
        <dbReference type="EMBL" id="OXG30348.1"/>
    </source>
</evidence>
<feature type="domain" description="EGF-like" evidence="3 4">
    <location>
        <begin position="301"/>
        <end position="312"/>
    </location>
</feature>
<sequence length="365" mass="39762">MRIPFLTASFPFALLPFATARSSQQPLQVYLYPAPQSSLTYQQLTPPTLSYTQAKAVLDHHLRQAPSAFDDIPEDENMWVHLLPLWDSREVGKARVVVVDGGVEAQDVLPLSLPSEPSFYLDDNVRSHYLLEPYVHSARETFESIGDALPAFSKSIKDIFDLAGTKAAEILFQELSCLSALADSIPWVDRAGEHPWNAITITGLKDAQRGSDLWETGRKTVQAELESMTGFDSPPLLLIIRPSSSNVLLPRAAMTSSLQRRSLASQTCYSSNEACSGATNCNDRGKCVIKSAEGDSECWACKCKNGYTGEECQKEDYSTSFIILIFSAVLLLALAGGSIALLSTIGETKLPSTLNLAVSGGVKHN</sequence>
<proteinExistence type="predicted"/>
<name>A0A854QIY5_CRYNE</name>
<keyword evidence="2" id="KW-0732">Signal</keyword>
<dbReference type="PROSITE" id="PS01186">
    <property type="entry name" value="EGF_2"/>
    <property type="match status" value="1"/>
</dbReference>
<dbReference type="Proteomes" id="UP000199727">
    <property type="component" value="Unassembled WGS sequence"/>
</dbReference>
<keyword evidence="1" id="KW-1133">Transmembrane helix</keyword>
<organism evidence="5 6">
    <name type="scientific">Cryptococcus neoformans Tu259-1</name>
    <dbReference type="NCBI Taxonomy" id="1230072"/>
    <lineage>
        <taxon>Eukaryota</taxon>
        <taxon>Fungi</taxon>
        <taxon>Dikarya</taxon>
        <taxon>Basidiomycota</taxon>
        <taxon>Agaricomycotina</taxon>
        <taxon>Tremellomycetes</taxon>
        <taxon>Tremellales</taxon>
        <taxon>Cryptococcaceae</taxon>
        <taxon>Cryptococcus</taxon>
        <taxon>Cryptococcus neoformans species complex</taxon>
    </lineage>
</organism>
<feature type="transmembrane region" description="Helical" evidence="1">
    <location>
        <begin position="321"/>
        <end position="342"/>
    </location>
</feature>
<keyword evidence="1" id="KW-0472">Membrane</keyword>
<gene>
    <name evidence="5" type="ORF">C361_00181</name>
</gene>
<evidence type="ECO:0000256" key="2">
    <source>
        <dbReference type="SAM" id="SignalP"/>
    </source>
</evidence>
<reference evidence="5 6" key="1">
    <citation type="submission" date="2017-06" db="EMBL/GenBank/DDBJ databases">
        <title>Global population genomics of the pathogenic fungus Cryptococcus neoformans var. grubii.</title>
        <authorList>
            <person name="Cuomo C."/>
            <person name="Litvintseva A."/>
            <person name="Chen Y."/>
            <person name="Young S."/>
            <person name="Zeng Q."/>
            <person name="Chapman S."/>
            <person name="Gujja S."/>
            <person name="Saif S."/>
            <person name="Birren B."/>
        </authorList>
    </citation>
    <scope>NUCLEOTIDE SEQUENCE [LARGE SCALE GENOMIC DNA]</scope>
    <source>
        <strain evidence="5 6">Tu259-1</strain>
    </source>
</reference>
<keyword evidence="1" id="KW-0812">Transmembrane</keyword>
<dbReference type="EMBL" id="AMKT01000005">
    <property type="protein sequence ID" value="OXG30348.1"/>
    <property type="molecule type" value="Genomic_DNA"/>
</dbReference>
<feature type="signal peptide" evidence="2">
    <location>
        <begin position="1"/>
        <end position="20"/>
    </location>
</feature>
<feature type="chain" id="PRO_5032663066" description="EGF-like domain-containing protein" evidence="2">
    <location>
        <begin position="21"/>
        <end position="365"/>
    </location>
</feature>
<dbReference type="PANTHER" id="PTHR36853:SF1">
    <property type="entry name" value="DUF3844 DOMAIN-CONTAINING PROTEIN"/>
    <property type="match status" value="1"/>
</dbReference>
<dbReference type="InterPro" id="IPR024382">
    <property type="entry name" value="Vps3844_C"/>
</dbReference>
<dbReference type="OrthoDB" id="5583277at2759"/>
<dbReference type="AlphaFoldDB" id="A0A854QIY5"/>
<dbReference type="InterPro" id="IPR000742">
    <property type="entry name" value="EGF"/>
</dbReference>
<accession>A0A854QIY5</accession>
<evidence type="ECO:0000313" key="6">
    <source>
        <dbReference type="Proteomes" id="UP000199727"/>
    </source>
</evidence>
<dbReference type="GO" id="GO:0005783">
    <property type="term" value="C:endoplasmic reticulum"/>
    <property type="evidence" value="ECO:0007669"/>
    <property type="project" value="TreeGrafter"/>
</dbReference>
<evidence type="ECO:0000259" key="4">
    <source>
        <dbReference type="PROSITE" id="PS01186"/>
    </source>
</evidence>